<dbReference type="Pfam" id="PF00583">
    <property type="entry name" value="Acetyltransf_1"/>
    <property type="match status" value="1"/>
</dbReference>
<dbReference type="PANTHER" id="PTHR43138">
    <property type="entry name" value="ACETYLTRANSFERASE, GNAT FAMILY"/>
    <property type="match status" value="1"/>
</dbReference>
<dbReference type="PROSITE" id="PS51186">
    <property type="entry name" value="GNAT"/>
    <property type="match status" value="1"/>
</dbReference>
<dbReference type="InterPro" id="IPR052742">
    <property type="entry name" value="Mito_N-acetyltransferase"/>
</dbReference>
<dbReference type="GO" id="GO:0016747">
    <property type="term" value="F:acyltransferase activity, transferring groups other than amino-acyl groups"/>
    <property type="evidence" value="ECO:0007669"/>
    <property type="project" value="InterPro"/>
</dbReference>
<sequence>MEIRIRPYGESDLMAIQKIWNSVVEKGDAFPGETPLSLQECRDYFAQQTLTAVAEAAGRVEGVYILHPNNIGRAGHIANASYAVAPSARGRGVGEALVRHSLGQLRPHGFAGLQFNAVVGTNRAAIALYEKLEFTRVGTVPGGFRLPDGSFADIHLYFHAAPEKERAPRTAQDPEEC</sequence>
<dbReference type="EMBL" id="JACONZ010000001">
    <property type="protein sequence ID" value="MBC5580581.1"/>
    <property type="molecule type" value="Genomic_DNA"/>
</dbReference>
<dbReference type="PANTHER" id="PTHR43138:SF1">
    <property type="entry name" value="N-ACETYLTRANSFERASE ACA1"/>
    <property type="match status" value="1"/>
</dbReference>
<comment type="caution">
    <text evidence="2">The sequence shown here is derived from an EMBL/GenBank/DDBJ whole genome shotgun (WGS) entry which is preliminary data.</text>
</comment>
<keyword evidence="3" id="KW-1185">Reference proteome</keyword>
<evidence type="ECO:0000259" key="1">
    <source>
        <dbReference type="PROSITE" id="PS51186"/>
    </source>
</evidence>
<organism evidence="2 3">
    <name type="scientific">Anaerofilum hominis</name>
    <dbReference type="NCBI Taxonomy" id="2763016"/>
    <lineage>
        <taxon>Bacteria</taxon>
        <taxon>Bacillati</taxon>
        <taxon>Bacillota</taxon>
        <taxon>Clostridia</taxon>
        <taxon>Eubacteriales</taxon>
        <taxon>Oscillospiraceae</taxon>
        <taxon>Anaerofilum</taxon>
    </lineage>
</organism>
<dbReference type="InterPro" id="IPR016181">
    <property type="entry name" value="Acyl_CoA_acyltransferase"/>
</dbReference>
<dbReference type="Proteomes" id="UP000659630">
    <property type="component" value="Unassembled WGS sequence"/>
</dbReference>
<dbReference type="InterPro" id="IPR000182">
    <property type="entry name" value="GNAT_dom"/>
</dbReference>
<feature type="domain" description="N-acetyltransferase" evidence="1">
    <location>
        <begin position="3"/>
        <end position="168"/>
    </location>
</feature>
<dbReference type="SUPFAM" id="SSF55729">
    <property type="entry name" value="Acyl-CoA N-acyltransferases (Nat)"/>
    <property type="match status" value="1"/>
</dbReference>
<dbReference type="CDD" id="cd04301">
    <property type="entry name" value="NAT_SF"/>
    <property type="match status" value="1"/>
</dbReference>
<accession>A0A923KVA4</accession>
<protein>
    <submittedName>
        <fullName evidence="2">GNAT family N-acetyltransferase</fullName>
    </submittedName>
</protein>
<proteinExistence type="predicted"/>
<dbReference type="RefSeq" id="WP_186886923.1">
    <property type="nucleotide sequence ID" value="NZ_JACONZ010000001.1"/>
</dbReference>
<evidence type="ECO:0000313" key="3">
    <source>
        <dbReference type="Proteomes" id="UP000659630"/>
    </source>
</evidence>
<name>A0A923KVA4_9FIRM</name>
<dbReference type="Gene3D" id="3.40.630.30">
    <property type="match status" value="1"/>
</dbReference>
<reference evidence="2" key="1">
    <citation type="submission" date="2020-08" db="EMBL/GenBank/DDBJ databases">
        <title>Genome public.</title>
        <authorList>
            <person name="Liu C."/>
            <person name="Sun Q."/>
        </authorList>
    </citation>
    <scope>NUCLEOTIDE SEQUENCE</scope>
    <source>
        <strain evidence="2">BX8</strain>
    </source>
</reference>
<evidence type="ECO:0000313" key="2">
    <source>
        <dbReference type="EMBL" id="MBC5580581.1"/>
    </source>
</evidence>
<dbReference type="AlphaFoldDB" id="A0A923KVA4"/>
<gene>
    <name evidence="2" type="ORF">H8S23_03595</name>
</gene>